<accession>A0A9J5XBZ2</accession>
<dbReference type="EMBL" id="JACXVP010000009">
    <property type="protein sequence ID" value="KAG5585899.1"/>
    <property type="molecule type" value="Genomic_DNA"/>
</dbReference>
<comment type="caution">
    <text evidence="2">The sequence shown here is derived from an EMBL/GenBank/DDBJ whole genome shotgun (WGS) entry which is preliminary data.</text>
</comment>
<name>A0A9J5XBZ2_SOLCO</name>
<keyword evidence="3" id="KW-1185">Reference proteome</keyword>
<evidence type="ECO:0000313" key="3">
    <source>
        <dbReference type="Proteomes" id="UP000824120"/>
    </source>
</evidence>
<reference evidence="2 3" key="1">
    <citation type="submission" date="2020-09" db="EMBL/GenBank/DDBJ databases">
        <title>De no assembly of potato wild relative species, Solanum commersonii.</title>
        <authorList>
            <person name="Cho K."/>
        </authorList>
    </citation>
    <scope>NUCLEOTIDE SEQUENCE [LARGE SCALE GENOMIC DNA]</scope>
    <source>
        <strain evidence="2">LZ3.2</strain>
        <tissue evidence="2">Leaf</tissue>
    </source>
</reference>
<protein>
    <submittedName>
        <fullName evidence="2">Uncharacterized protein</fullName>
    </submittedName>
</protein>
<evidence type="ECO:0000256" key="1">
    <source>
        <dbReference type="SAM" id="MobiDB-lite"/>
    </source>
</evidence>
<organism evidence="2 3">
    <name type="scientific">Solanum commersonii</name>
    <name type="common">Commerson's wild potato</name>
    <name type="synonym">Commerson's nightshade</name>
    <dbReference type="NCBI Taxonomy" id="4109"/>
    <lineage>
        <taxon>Eukaryota</taxon>
        <taxon>Viridiplantae</taxon>
        <taxon>Streptophyta</taxon>
        <taxon>Embryophyta</taxon>
        <taxon>Tracheophyta</taxon>
        <taxon>Spermatophyta</taxon>
        <taxon>Magnoliopsida</taxon>
        <taxon>eudicotyledons</taxon>
        <taxon>Gunneridae</taxon>
        <taxon>Pentapetalae</taxon>
        <taxon>asterids</taxon>
        <taxon>lamiids</taxon>
        <taxon>Solanales</taxon>
        <taxon>Solanaceae</taxon>
        <taxon>Solanoideae</taxon>
        <taxon>Solaneae</taxon>
        <taxon>Solanum</taxon>
    </lineage>
</organism>
<proteinExistence type="predicted"/>
<dbReference type="Proteomes" id="UP000824120">
    <property type="component" value="Chromosome 9"/>
</dbReference>
<dbReference type="AlphaFoldDB" id="A0A9J5XBZ2"/>
<gene>
    <name evidence="2" type="ORF">H5410_046333</name>
</gene>
<feature type="region of interest" description="Disordered" evidence="1">
    <location>
        <begin position="88"/>
        <end position="114"/>
    </location>
</feature>
<sequence>MEGLNQMIWTAKDNGSVRGFGTQLNTDDSLVISEAEVDQISHLRAILDVNNNNNNIPSKIPLGGVWGGYNVRRPYHYLVEVERLFPRDPQLKQPRMSGGDISNKISGDGFGEKK</sequence>
<evidence type="ECO:0000313" key="2">
    <source>
        <dbReference type="EMBL" id="KAG5585899.1"/>
    </source>
</evidence>